<accession>A0ABR0TDW7</accession>
<feature type="compositionally biased region" description="Polar residues" evidence="1">
    <location>
        <begin position="354"/>
        <end position="363"/>
    </location>
</feature>
<dbReference type="Gene3D" id="1.10.472.10">
    <property type="entry name" value="Cyclin-like"/>
    <property type="match status" value="1"/>
</dbReference>
<dbReference type="Proteomes" id="UP001341245">
    <property type="component" value="Unassembled WGS sequence"/>
</dbReference>
<evidence type="ECO:0000256" key="1">
    <source>
        <dbReference type="SAM" id="MobiDB-lite"/>
    </source>
</evidence>
<dbReference type="PANTHER" id="PTHR15615:SF118">
    <property type="entry name" value="CYCLIN, HYPOTHETICAL (EUROFUNG)"/>
    <property type="match status" value="1"/>
</dbReference>
<evidence type="ECO:0008006" key="4">
    <source>
        <dbReference type="Google" id="ProtNLM"/>
    </source>
</evidence>
<feature type="compositionally biased region" description="Polar residues" evidence="1">
    <location>
        <begin position="479"/>
        <end position="498"/>
    </location>
</feature>
<comment type="caution">
    <text evidence="2">The sequence shown here is derived from an EMBL/GenBank/DDBJ whole genome shotgun (WGS) entry which is preliminary data.</text>
</comment>
<feature type="compositionally biased region" description="Low complexity" evidence="1">
    <location>
        <begin position="450"/>
        <end position="468"/>
    </location>
</feature>
<feature type="region of interest" description="Disordered" evidence="1">
    <location>
        <begin position="329"/>
        <end position="503"/>
    </location>
</feature>
<dbReference type="PANTHER" id="PTHR15615">
    <property type="match status" value="1"/>
</dbReference>
<protein>
    <recommendedName>
        <fullName evidence="4">Cyclin</fullName>
    </recommendedName>
</protein>
<name>A0ABR0TDW7_AURPU</name>
<feature type="compositionally biased region" description="Low complexity" evidence="1">
    <location>
        <begin position="364"/>
        <end position="375"/>
    </location>
</feature>
<feature type="region of interest" description="Disordered" evidence="1">
    <location>
        <begin position="43"/>
        <end position="65"/>
    </location>
</feature>
<gene>
    <name evidence="2" type="ORF">QM012_001376</name>
</gene>
<reference evidence="2 3" key="1">
    <citation type="submission" date="2023-11" db="EMBL/GenBank/DDBJ databases">
        <title>Draft genome sequence and annotation of the polyextremotolerant black yeast-like fungus Aureobasidium pullulans NRRL 62042.</title>
        <authorList>
            <person name="Dielentheis-Frenken M.R.E."/>
            <person name="Wibberg D."/>
            <person name="Blank L.M."/>
            <person name="Tiso T."/>
        </authorList>
    </citation>
    <scope>NUCLEOTIDE SEQUENCE [LARGE SCALE GENOMIC DNA]</scope>
    <source>
        <strain evidence="2 3">NRRL 62042</strain>
    </source>
</reference>
<feature type="compositionally biased region" description="Polar residues" evidence="1">
    <location>
        <begin position="94"/>
        <end position="109"/>
    </location>
</feature>
<organism evidence="2 3">
    <name type="scientific">Aureobasidium pullulans</name>
    <name type="common">Black yeast</name>
    <name type="synonym">Pullularia pullulans</name>
    <dbReference type="NCBI Taxonomy" id="5580"/>
    <lineage>
        <taxon>Eukaryota</taxon>
        <taxon>Fungi</taxon>
        <taxon>Dikarya</taxon>
        <taxon>Ascomycota</taxon>
        <taxon>Pezizomycotina</taxon>
        <taxon>Dothideomycetes</taxon>
        <taxon>Dothideomycetidae</taxon>
        <taxon>Dothideales</taxon>
        <taxon>Saccotheciaceae</taxon>
        <taxon>Aureobasidium</taxon>
    </lineage>
</organism>
<proteinExistence type="predicted"/>
<evidence type="ECO:0000313" key="3">
    <source>
        <dbReference type="Proteomes" id="UP001341245"/>
    </source>
</evidence>
<dbReference type="CDD" id="cd20557">
    <property type="entry name" value="CYCLIN_ScPCL1-like"/>
    <property type="match status" value="1"/>
</dbReference>
<dbReference type="EMBL" id="JASGXD010000011">
    <property type="protein sequence ID" value="KAK6002626.1"/>
    <property type="molecule type" value="Genomic_DNA"/>
</dbReference>
<dbReference type="InterPro" id="IPR013922">
    <property type="entry name" value="Cyclin_PHO80-like"/>
</dbReference>
<evidence type="ECO:0000313" key="2">
    <source>
        <dbReference type="EMBL" id="KAK6002626.1"/>
    </source>
</evidence>
<feature type="compositionally biased region" description="Low complexity" evidence="1">
    <location>
        <begin position="414"/>
        <end position="435"/>
    </location>
</feature>
<feature type="region of interest" description="Disordered" evidence="1">
    <location>
        <begin position="90"/>
        <end position="143"/>
    </location>
</feature>
<sequence length="610" mass="67659">MLSMYPPPGIHFRNPFVDSSASTSQSFAHSHHKFPFDIQSPAGSAKVSYPSTKPLTPPPDMNTVAAHVQPQHNSYYGERSSAAPIKYEHRRYEQSSYGHSQNQSQNQVQLPKPDVSAARPPSPVYQPHPVHFTDPPNQKRDSHMSAIAPSLQIPKSVNNSQGSIAELAAQITCLFWFESSSTLDRADDPATTYNVHSLVPEAIPTTGFRKWVTTILSTTQVTQNVIILALLFVYRLKKLNPSVKGKPGSEYRLLTVALMLGNKFLDDNTYTNKTWAEVSGISVAEVHIMEVEFLSNMKYALFTSAEEWAQWQTRLGRFASFFDRASRPMPQLPTTLPSPPTSNHASPPYYGATNPVTQSFPQYPSSLGPLPDLSSQVSRKRSLDSYTEPPAKRATPAYPPSAQSQSHFVPRVTLPSLALPQPQSQPSQHLPLQLPQLPPLNYSQRSINQVTHPPTSWTPTTSVPPAVSHASTPAAMASVPQSVAQSRHQSPFPTSAAASPTDGHFQPAGQAHVSQLSPSFFLAQRNSPYRPVRGVSTLLVPPPSRAMQQPQNVQHEQMHYQPLGRPQERQQGRLPYIESQWFEGNPSSANQWYSQTQQHHLPPPHFYNRV</sequence>
<dbReference type="Pfam" id="PF08613">
    <property type="entry name" value="Cyclin"/>
    <property type="match status" value="1"/>
</dbReference>
<keyword evidence="3" id="KW-1185">Reference proteome</keyword>